<dbReference type="Proteomes" id="UP000663882">
    <property type="component" value="Unassembled WGS sequence"/>
</dbReference>
<organism evidence="2 3">
    <name type="scientific">Rotaria sordida</name>
    <dbReference type="NCBI Taxonomy" id="392033"/>
    <lineage>
        <taxon>Eukaryota</taxon>
        <taxon>Metazoa</taxon>
        <taxon>Spiralia</taxon>
        <taxon>Gnathifera</taxon>
        <taxon>Rotifera</taxon>
        <taxon>Eurotatoria</taxon>
        <taxon>Bdelloidea</taxon>
        <taxon>Philodinida</taxon>
        <taxon>Philodinidae</taxon>
        <taxon>Rotaria</taxon>
    </lineage>
</organism>
<dbReference type="EMBL" id="CAJNOO010004648">
    <property type="protein sequence ID" value="CAF1388705.1"/>
    <property type="molecule type" value="Genomic_DNA"/>
</dbReference>
<proteinExistence type="predicted"/>
<dbReference type="AlphaFoldDB" id="A0A819MLP0"/>
<gene>
    <name evidence="2" type="ORF">OTI717_LOCUS28022</name>
    <name evidence="1" type="ORF">RFH988_LOCUS34236</name>
</gene>
<evidence type="ECO:0000313" key="3">
    <source>
        <dbReference type="Proteomes" id="UP000663823"/>
    </source>
</evidence>
<dbReference type="Proteomes" id="UP000663823">
    <property type="component" value="Unassembled WGS sequence"/>
</dbReference>
<dbReference type="OrthoDB" id="6162903at2759"/>
<evidence type="ECO:0000313" key="1">
    <source>
        <dbReference type="EMBL" id="CAF1388705.1"/>
    </source>
</evidence>
<protein>
    <submittedName>
        <fullName evidence="2">Uncharacterized protein</fullName>
    </submittedName>
</protein>
<sequence length="413" mass="43574">MGNTDSLPVISQAKSAVQAIAGDTEGARQTQLNFVKGCPVVSQGVALGALIAGDTEYAKETQIYFVKNVSNVIDSVPVAGHIKGVIHYACNDTEGGDNAMKASSRTVGVAAGGIGGFVVGGPIGAVAGGIGGGAVMDGIISGADSAIHGEKRLYGHINSLDRAIDGKLTAGEAFDWTLTPVFDGLTGYGYGRAYRNFTANRAEYNQLKKSIRQAIEEGKLELKDGQTAGDLVRQIQQAARELKKAVNEAGPQKVTKTTGTMIIDVEGNAHTGYSFRLRQALNIDAFEGGPSSTQQILNGQYPGRAPRIRGAAAGQPQCAEHHALHQFHRANGNHAVPKMTITIQYDGTNFQAIPRCDNCMKVGKSIPMGNVVTDTLDGTNIPVKNIINKACLDTLMAECIDLCDCDNPHEHDE</sequence>
<dbReference type="EMBL" id="CAJOAX010006491">
    <property type="protein sequence ID" value="CAF3982430.1"/>
    <property type="molecule type" value="Genomic_DNA"/>
</dbReference>
<comment type="caution">
    <text evidence="2">The sequence shown here is derived from an EMBL/GenBank/DDBJ whole genome shotgun (WGS) entry which is preliminary data.</text>
</comment>
<accession>A0A819MLP0</accession>
<dbReference type="PANTHER" id="PTHR34494:SF1">
    <property type="entry name" value="PROTEIN CBG25024"/>
    <property type="match status" value="1"/>
</dbReference>
<reference evidence="2" key="1">
    <citation type="submission" date="2021-02" db="EMBL/GenBank/DDBJ databases">
        <authorList>
            <person name="Nowell W R."/>
        </authorList>
    </citation>
    <scope>NUCLEOTIDE SEQUENCE</scope>
</reference>
<evidence type="ECO:0000313" key="2">
    <source>
        <dbReference type="EMBL" id="CAF3982430.1"/>
    </source>
</evidence>
<name>A0A819MLP0_9BILA</name>
<dbReference type="PANTHER" id="PTHR34494">
    <property type="entry name" value="PROTEIN CBG25024"/>
    <property type="match status" value="1"/>
</dbReference>